<evidence type="ECO:0000256" key="1">
    <source>
        <dbReference type="ARBA" id="ARBA00001964"/>
    </source>
</evidence>
<feature type="region of interest" description="Disordered" evidence="6">
    <location>
        <begin position="131"/>
        <end position="159"/>
    </location>
</feature>
<comment type="caution">
    <text evidence="8">The sequence shown here is derived from an EMBL/GenBank/DDBJ whole genome shotgun (WGS) entry which is preliminary data.</text>
</comment>
<dbReference type="SMART" id="SM00861">
    <property type="entry name" value="Transket_pyr"/>
    <property type="match status" value="1"/>
</dbReference>
<dbReference type="Gene3D" id="3.40.50.920">
    <property type="match status" value="1"/>
</dbReference>
<dbReference type="EMBL" id="BMQC01000002">
    <property type="protein sequence ID" value="GGK19629.1"/>
    <property type="molecule type" value="Genomic_DNA"/>
</dbReference>
<dbReference type="InterPro" id="IPR029061">
    <property type="entry name" value="THDP-binding"/>
</dbReference>
<dbReference type="InterPro" id="IPR033248">
    <property type="entry name" value="Transketolase_C"/>
</dbReference>
<keyword evidence="9" id="KW-1185">Reference proteome</keyword>
<evidence type="ECO:0000256" key="3">
    <source>
        <dbReference type="ARBA" id="ARBA00023002"/>
    </source>
</evidence>
<sequence length="751" mass="76948">MLAGVTTPHDLDQRFRAAVAELAEPILLSDPGAPLVDGAALSGAAALEIFDAQLTARHLDLAGRWLRSFGAGYQGIPGAGHESTAAVAYALRPTDPALLHHRSAAFYCVRAAQHGVADPATALLRSAVGSAADPGSGGRHRSYGDATLHTVPTTGRHAGHLPRAVGVAYAIDQGALDPGAPGPWPADAIAVASFGDGAVEYADLLTATALAGWLSHGDGQLPLLLVCEDNGLSGGVRGRPGRVEAVLRGRPGLRYLGADGGDLVGAYETALDAAAWVRRERRPAVLHLRTVRLLGHDVGDAERSYRPAAELAADAENDPLLGTAALLVDAGLRTTAQVAARYDEIGWQVRQRAEQVIAEAKHDDPADLTAPIAPRRPARVARAVAEAAAAAATPARSAAFGGALPEDGPPLTLAGALTAALTDVLLSHPRAVLFGPDVANRGGDHRVTAGLRRRFGPQRVFDTPADESAVVGLGLGAGLGGVLPLCELPELASLRRADEQLRGQAATLGFLSAGALRNPLVLRVPGLGYDPRGQGLPADDHALAALRDAPGLVVGVPARAADAAGMLRACATSAAVDGSVCVLVEPTALYHATDLHADGDGAWTDPYPPPQRWADAHVPIGRARTYEVGSGADLTVLTFGNGVRLSLRAAHALAADGVGSRVVDLRWLNPLPVADLAREAAATGRVLIVDETRRSGGVGEGVIAALLDAGFVGAARRVAAADSFIPVGPAAQCVLVGEDAIREGADALLGR</sequence>
<dbReference type="InterPro" id="IPR009014">
    <property type="entry name" value="Transketo_C/PFOR_II"/>
</dbReference>
<dbReference type="SUPFAM" id="SSF52518">
    <property type="entry name" value="Thiamin diphosphate-binding fold (THDP-binding)"/>
    <property type="match status" value="2"/>
</dbReference>
<evidence type="ECO:0000256" key="2">
    <source>
        <dbReference type="ARBA" id="ARBA00022532"/>
    </source>
</evidence>
<dbReference type="GO" id="GO:0007584">
    <property type="term" value="P:response to nutrient"/>
    <property type="evidence" value="ECO:0007669"/>
    <property type="project" value="TreeGrafter"/>
</dbReference>
<reference evidence="8" key="2">
    <citation type="submission" date="2020-09" db="EMBL/GenBank/DDBJ databases">
        <authorList>
            <person name="Sun Q."/>
            <person name="Ohkuma M."/>
        </authorList>
    </citation>
    <scope>NUCLEOTIDE SEQUENCE</scope>
    <source>
        <strain evidence="8">JCM 3091</strain>
    </source>
</reference>
<reference evidence="8" key="1">
    <citation type="journal article" date="2014" name="Int. J. Syst. Evol. Microbiol.">
        <title>Complete genome sequence of Corynebacterium casei LMG S-19264T (=DSM 44701T), isolated from a smear-ripened cheese.</title>
        <authorList>
            <consortium name="US DOE Joint Genome Institute (JGI-PGF)"/>
            <person name="Walter F."/>
            <person name="Albersmeier A."/>
            <person name="Kalinowski J."/>
            <person name="Ruckert C."/>
        </authorList>
    </citation>
    <scope>NUCLEOTIDE SEQUENCE</scope>
    <source>
        <strain evidence="8">JCM 3091</strain>
    </source>
</reference>
<name>A0A8J3BJU9_9ACTN</name>
<evidence type="ECO:0000313" key="8">
    <source>
        <dbReference type="EMBL" id="GGK19629.1"/>
    </source>
</evidence>
<dbReference type="RefSeq" id="WP_189112992.1">
    <property type="nucleotide sequence ID" value="NZ_BMQC01000002.1"/>
</dbReference>
<keyword evidence="3" id="KW-0560">Oxidoreductase</keyword>
<dbReference type="PANTHER" id="PTHR42980">
    <property type="entry name" value="2-OXOISOVALERATE DEHYDROGENASE SUBUNIT BETA-RELATED"/>
    <property type="match status" value="1"/>
</dbReference>
<evidence type="ECO:0000259" key="7">
    <source>
        <dbReference type="SMART" id="SM00861"/>
    </source>
</evidence>
<gene>
    <name evidence="8" type="ORF">GCM10010124_10300</name>
</gene>
<proteinExistence type="predicted"/>
<evidence type="ECO:0000256" key="5">
    <source>
        <dbReference type="ARBA" id="ARBA00051911"/>
    </source>
</evidence>
<dbReference type="InterPro" id="IPR005475">
    <property type="entry name" value="Transketolase-like_Pyr-bd"/>
</dbReference>
<dbReference type="Pfam" id="PF02780">
    <property type="entry name" value="Transketolase_C"/>
    <property type="match status" value="1"/>
</dbReference>
<dbReference type="Pfam" id="PF00676">
    <property type="entry name" value="E1_dh"/>
    <property type="match status" value="1"/>
</dbReference>
<comment type="catalytic activity">
    <reaction evidence="5">
        <text>N(6)-[(R)-lipoyl]-L-lysyl-[protein] + 2-oxoglutarate + H(+) = N(6)-[(R)-S(8)-succinyldihydrolipoyl]-L-lysyl-[protein] + CO2</text>
        <dbReference type="Rhea" id="RHEA:12188"/>
        <dbReference type="Rhea" id="RHEA-COMP:10474"/>
        <dbReference type="Rhea" id="RHEA-COMP:20092"/>
        <dbReference type="ChEBI" id="CHEBI:15378"/>
        <dbReference type="ChEBI" id="CHEBI:16526"/>
        <dbReference type="ChEBI" id="CHEBI:16810"/>
        <dbReference type="ChEBI" id="CHEBI:83099"/>
        <dbReference type="ChEBI" id="CHEBI:83120"/>
        <dbReference type="EC" id="1.2.4.2"/>
    </reaction>
</comment>
<dbReference type="GO" id="GO:0006099">
    <property type="term" value="P:tricarboxylic acid cycle"/>
    <property type="evidence" value="ECO:0007669"/>
    <property type="project" value="UniProtKB-KW"/>
</dbReference>
<feature type="domain" description="Transketolase-like pyrimidine-binding" evidence="7">
    <location>
        <begin position="411"/>
        <end position="592"/>
    </location>
</feature>
<evidence type="ECO:0000256" key="6">
    <source>
        <dbReference type="SAM" id="MobiDB-lite"/>
    </source>
</evidence>
<dbReference type="GO" id="GO:0004591">
    <property type="term" value="F:oxoglutarate dehydrogenase (succinyl-transferring) activity"/>
    <property type="evidence" value="ECO:0007669"/>
    <property type="project" value="UniProtKB-EC"/>
</dbReference>
<dbReference type="GO" id="GO:0000287">
    <property type="term" value="F:magnesium ion binding"/>
    <property type="evidence" value="ECO:0007669"/>
    <property type="project" value="UniProtKB-ARBA"/>
</dbReference>
<protein>
    <submittedName>
        <fullName evidence="8">MFS transporter</fullName>
    </submittedName>
</protein>
<dbReference type="Gene3D" id="3.40.50.970">
    <property type="match status" value="2"/>
</dbReference>
<comment type="cofactor">
    <cofactor evidence="1">
        <name>thiamine diphosphate</name>
        <dbReference type="ChEBI" id="CHEBI:58937"/>
    </cofactor>
</comment>
<dbReference type="SUPFAM" id="SSF52922">
    <property type="entry name" value="TK C-terminal domain-like"/>
    <property type="match status" value="1"/>
</dbReference>
<accession>A0A8J3BJU9</accession>
<evidence type="ECO:0000313" key="9">
    <source>
        <dbReference type="Proteomes" id="UP000662200"/>
    </source>
</evidence>
<dbReference type="GO" id="GO:0009083">
    <property type="term" value="P:branched-chain amino acid catabolic process"/>
    <property type="evidence" value="ECO:0007669"/>
    <property type="project" value="TreeGrafter"/>
</dbReference>
<dbReference type="Proteomes" id="UP000662200">
    <property type="component" value="Unassembled WGS sequence"/>
</dbReference>
<dbReference type="AlphaFoldDB" id="A0A8J3BJU9"/>
<evidence type="ECO:0000256" key="4">
    <source>
        <dbReference type="ARBA" id="ARBA00023052"/>
    </source>
</evidence>
<dbReference type="PANTHER" id="PTHR42980:SF1">
    <property type="entry name" value="2-OXOISOVALERATE DEHYDROGENASE SUBUNIT BETA, MITOCHONDRIAL"/>
    <property type="match status" value="1"/>
</dbReference>
<keyword evidence="4" id="KW-0786">Thiamine pyrophosphate</keyword>
<dbReference type="Pfam" id="PF02779">
    <property type="entry name" value="Transket_pyr"/>
    <property type="match status" value="1"/>
</dbReference>
<dbReference type="InterPro" id="IPR001017">
    <property type="entry name" value="DH_E1"/>
</dbReference>
<organism evidence="8 9">
    <name type="scientific">Pilimelia terevasa</name>
    <dbReference type="NCBI Taxonomy" id="53372"/>
    <lineage>
        <taxon>Bacteria</taxon>
        <taxon>Bacillati</taxon>
        <taxon>Actinomycetota</taxon>
        <taxon>Actinomycetes</taxon>
        <taxon>Micromonosporales</taxon>
        <taxon>Micromonosporaceae</taxon>
        <taxon>Pilimelia</taxon>
    </lineage>
</organism>
<keyword evidence="2" id="KW-0816">Tricarboxylic acid cycle</keyword>